<evidence type="ECO:0000313" key="2">
    <source>
        <dbReference type="Proteomes" id="UP001320706"/>
    </source>
</evidence>
<evidence type="ECO:0000313" key="1">
    <source>
        <dbReference type="EMBL" id="KAK8210183.1"/>
    </source>
</evidence>
<keyword evidence="2" id="KW-1185">Reference proteome</keyword>
<dbReference type="Proteomes" id="UP001320706">
    <property type="component" value="Unassembled WGS sequence"/>
</dbReference>
<comment type="caution">
    <text evidence="1">The sequence shown here is derived from an EMBL/GenBank/DDBJ whole genome shotgun (WGS) entry which is preliminary data.</text>
</comment>
<gene>
    <name evidence="1" type="ORF">M8818_003671</name>
</gene>
<accession>A0ACC3SDZ4</accession>
<reference evidence="1" key="1">
    <citation type="submission" date="2024-02" db="EMBL/GenBank/DDBJ databases">
        <title>Metagenome Assembled Genome of Zalaria obscura JY119.</title>
        <authorList>
            <person name="Vighnesh L."/>
            <person name="Jagadeeshwari U."/>
            <person name="Venkata Ramana C."/>
            <person name="Sasikala C."/>
        </authorList>
    </citation>
    <scope>NUCLEOTIDE SEQUENCE</scope>
    <source>
        <strain evidence="1">JY119</strain>
    </source>
</reference>
<protein>
    <submittedName>
        <fullName evidence="1">Uncharacterized protein</fullName>
    </submittedName>
</protein>
<sequence length="98" mass="10981">MRDHTVLGKLSIGVLSRVGQQYSDNETAKRGIDLAIAAKQRKVDMMKRLTISMRPNYVSLWSKPTSWLIKAFAMLLQGLLSVPHEDGPSPWLPHLILG</sequence>
<proteinExistence type="predicted"/>
<dbReference type="EMBL" id="JAMKPW020000016">
    <property type="protein sequence ID" value="KAK8210183.1"/>
    <property type="molecule type" value="Genomic_DNA"/>
</dbReference>
<organism evidence="1 2">
    <name type="scientific">Zalaria obscura</name>
    <dbReference type="NCBI Taxonomy" id="2024903"/>
    <lineage>
        <taxon>Eukaryota</taxon>
        <taxon>Fungi</taxon>
        <taxon>Dikarya</taxon>
        <taxon>Ascomycota</taxon>
        <taxon>Pezizomycotina</taxon>
        <taxon>Dothideomycetes</taxon>
        <taxon>Dothideomycetidae</taxon>
        <taxon>Dothideales</taxon>
        <taxon>Zalariaceae</taxon>
        <taxon>Zalaria</taxon>
    </lineage>
</organism>
<name>A0ACC3SDZ4_9PEZI</name>